<sequence>MQPTKRKRTSGLTGIELAIALAALKKLAEKARQELIMNAMQPVAEEQDPELELVEEAEATVLTQIEELMAVLQARADGPQSYSFSGMTGELLEDLKIQFSGTLALKGDAPGRGALTDNLGNDKLWSATTLLAHLRFLEELVPRCNVAATRLWINAFFYRVSAMIPEHLKMALSIEQVVHKSPHTLSGFIDFTAAVMVPAQLGSFLERPVLRPNDSVLFVSEAKDVSIDLKKHIPQAVAEMLGCARRAGKKIVKGVVTDGRSWIFLILTLQDDGTATYVRSVEINYGRFTTRPSQEGVSLISAILAHWILHSHEAFNEPTDFFLAPI</sequence>
<gene>
    <name evidence="1" type="ORF">AAE3_LOCUS12574</name>
</gene>
<evidence type="ECO:0000313" key="2">
    <source>
        <dbReference type="Proteomes" id="UP000467700"/>
    </source>
</evidence>
<dbReference type="EMBL" id="CACVBS010000090">
    <property type="protein sequence ID" value="CAA7270372.1"/>
    <property type="molecule type" value="Genomic_DNA"/>
</dbReference>
<evidence type="ECO:0000313" key="1">
    <source>
        <dbReference type="EMBL" id="CAA7270372.1"/>
    </source>
</evidence>
<reference evidence="1 2" key="1">
    <citation type="submission" date="2020-01" db="EMBL/GenBank/DDBJ databases">
        <authorList>
            <person name="Gupta K D."/>
        </authorList>
    </citation>
    <scope>NUCLEOTIDE SEQUENCE [LARGE SCALE GENOMIC DNA]</scope>
</reference>
<proteinExistence type="predicted"/>
<dbReference type="Proteomes" id="UP000467700">
    <property type="component" value="Unassembled WGS sequence"/>
</dbReference>
<accession>A0A8S0X8F1</accession>
<protein>
    <submittedName>
        <fullName evidence="1">Uncharacterized protein</fullName>
    </submittedName>
</protein>
<name>A0A8S0X8F1_CYCAE</name>
<dbReference type="OrthoDB" id="2720314at2759"/>
<dbReference type="AlphaFoldDB" id="A0A8S0X8F1"/>
<organism evidence="1 2">
    <name type="scientific">Cyclocybe aegerita</name>
    <name type="common">Black poplar mushroom</name>
    <name type="synonym">Agrocybe aegerita</name>
    <dbReference type="NCBI Taxonomy" id="1973307"/>
    <lineage>
        <taxon>Eukaryota</taxon>
        <taxon>Fungi</taxon>
        <taxon>Dikarya</taxon>
        <taxon>Basidiomycota</taxon>
        <taxon>Agaricomycotina</taxon>
        <taxon>Agaricomycetes</taxon>
        <taxon>Agaricomycetidae</taxon>
        <taxon>Agaricales</taxon>
        <taxon>Agaricineae</taxon>
        <taxon>Bolbitiaceae</taxon>
        <taxon>Cyclocybe</taxon>
    </lineage>
</organism>
<keyword evidence="2" id="KW-1185">Reference proteome</keyword>
<comment type="caution">
    <text evidence="1">The sequence shown here is derived from an EMBL/GenBank/DDBJ whole genome shotgun (WGS) entry which is preliminary data.</text>
</comment>